<evidence type="ECO:0000259" key="5">
    <source>
        <dbReference type="Pfam" id="PF03171"/>
    </source>
</evidence>
<dbReference type="GO" id="GO:0016491">
    <property type="term" value="F:oxidoreductase activity"/>
    <property type="evidence" value="ECO:0007669"/>
    <property type="project" value="UniProtKB-KW"/>
</dbReference>
<protein>
    <recommendedName>
        <fullName evidence="9">Fe2OG dioxygenase domain-containing protein</fullName>
    </recommendedName>
</protein>
<dbReference type="EMBL" id="BTGU01000021">
    <property type="protein sequence ID" value="GMN45648.1"/>
    <property type="molecule type" value="Genomic_DNA"/>
</dbReference>
<accession>A0AA88A066</accession>
<name>A0AA88A066_FICCA</name>
<dbReference type="Pfam" id="PF03171">
    <property type="entry name" value="2OG-FeII_Oxy"/>
    <property type="match status" value="1"/>
</dbReference>
<dbReference type="PANTHER" id="PTHR10209">
    <property type="entry name" value="OXIDOREDUCTASE, 2OG-FE II OXYGENASE FAMILY PROTEIN"/>
    <property type="match status" value="1"/>
</dbReference>
<dbReference type="AlphaFoldDB" id="A0AA88A066"/>
<organism evidence="7 8">
    <name type="scientific">Ficus carica</name>
    <name type="common">Common fig</name>
    <dbReference type="NCBI Taxonomy" id="3494"/>
    <lineage>
        <taxon>Eukaryota</taxon>
        <taxon>Viridiplantae</taxon>
        <taxon>Streptophyta</taxon>
        <taxon>Embryophyta</taxon>
        <taxon>Tracheophyta</taxon>
        <taxon>Spermatophyta</taxon>
        <taxon>Magnoliopsida</taxon>
        <taxon>eudicotyledons</taxon>
        <taxon>Gunneridae</taxon>
        <taxon>Pentapetalae</taxon>
        <taxon>rosids</taxon>
        <taxon>fabids</taxon>
        <taxon>Rosales</taxon>
        <taxon>Moraceae</taxon>
        <taxon>Ficeae</taxon>
        <taxon>Ficus</taxon>
    </lineage>
</organism>
<feature type="domain" description="Non-haem dioxygenase N-terminal" evidence="6">
    <location>
        <begin position="6"/>
        <end position="97"/>
    </location>
</feature>
<keyword evidence="4" id="KW-0408">Iron</keyword>
<evidence type="ECO:0000259" key="6">
    <source>
        <dbReference type="Pfam" id="PF14226"/>
    </source>
</evidence>
<evidence type="ECO:0000256" key="2">
    <source>
        <dbReference type="ARBA" id="ARBA00022723"/>
    </source>
</evidence>
<dbReference type="Pfam" id="PF14226">
    <property type="entry name" value="DIOX_N"/>
    <property type="match status" value="1"/>
</dbReference>
<evidence type="ECO:0000313" key="8">
    <source>
        <dbReference type="Proteomes" id="UP001187192"/>
    </source>
</evidence>
<dbReference type="PANTHER" id="PTHR10209:SF732">
    <property type="entry name" value="FLAVONOL SYNTHASE_FLAVANONE 3-HYDROXYLASE-LIKE"/>
    <property type="match status" value="1"/>
</dbReference>
<dbReference type="GO" id="GO:0046872">
    <property type="term" value="F:metal ion binding"/>
    <property type="evidence" value="ECO:0007669"/>
    <property type="project" value="UniProtKB-KW"/>
</dbReference>
<dbReference type="SUPFAM" id="SSF51197">
    <property type="entry name" value="Clavaminate synthase-like"/>
    <property type="match status" value="1"/>
</dbReference>
<dbReference type="InterPro" id="IPR027443">
    <property type="entry name" value="IPNS-like_sf"/>
</dbReference>
<keyword evidence="3" id="KW-0560">Oxidoreductase</keyword>
<evidence type="ECO:0000313" key="7">
    <source>
        <dbReference type="EMBL" id="GMN45648.1"/>
    </source>
</evidence>
<sequence>MANSTIPTVDISPFFKENGNDEEAKKKAKETISQACYECGFFQIVNHGIPTTLMRKALALSESFFGFSSEEKLKSSPNSSAPLPAGYSRQPDHSLDKNEYLLMFPPASNFNVYPENPPQFRGEMCEFVREVLEEMFLELTKLGMLVESILNECLGLPPNFLKEYNHDRSLDVMVALHYFPATECENSGNSEHEDGNCITFVIQDDVGGLEVLKNNEWIPVTPTQGTIVVNVGDVIQVTNRPTFFALGGDVKTPSIPFFT</sequence>
<comment type="similarity">
    <text evidence="1">Belongs to the iron/ascorbate-dependent oxidoreductase family.</text>
</comment>
<gene>
    <name evidence="7" type="ORF">TIFTF001_014828</name>
</gene>
<reference evidence="7" key="1">
    <citation type="submission" date="2023-07" db="EMBL/GenBank/DDBJ databases">
        <title>draft genome sequence of fig (Ficus carica).</title>
        <authorList>
            <person name="Takahashi T."/>
            <person name="Nishimura K."/>
        </authorList>
    </citation>
    <scope>NUCLEOTIDE SEQUENCE</scope>
</reference>
<proteinExistence type="inferred from homology"/>
<dbReference type="Proteomes" id="UP001187192">
    <property type="component" value="Unassembled WGS sequence"/>
</dbReference>
<evidence type="ECO:0000256" key="3">
    <source>
        <dbReference type="ARBA" id="ARBA00023002"/>
    </source>
</evidence>
<comment type="caution">
    <text evidence="7">The sequence shown here is derived from an EMBL/GenBank/DDBJ whole genome shotgun (WGS) entry which is preliminary data.</text>
</comment>
<evidence type="ECO:0000256" key="1">
    <source>
        <dbReference type="ARBA" id="ARBA00008056"/>
    </source>
</evidence>
<keyword evidence="8" id="KW-1185">Reference proteome</keyword>
<evidence type="ECO:0008006" key="9">
    <source>
        <dbReference type="Google" id="ProtNLM"/>
    </source>
</evidence>
<dbReference type="InterPro" id="IPR026992">
    <property type="entry name" value="DIOX_N"/>
</dbReference>
<keyword evidence="2" id="KW-0479">Metal-binding</keyword>
<feature type="domain" description="Isopenicillin N synthase-like Fe(2+) 2OG dioxygenase" evidence="5">
    <location>
        <begin position="173"/>
        <end position="238"/>
    </location>
</feature>
<dbReference type="Gene3D" id="2.60.120.330">
    <property type="entry name" value="B-lactam Antibiotic, Isopenicillin N Synthase, Chain"/>
    <property type="match status" value="1"/>
</dbReference>
<evidence type="ECO:0000256" key="4">
    <source>
        <dbReference type="ARBA" id="ARBA00023004"/>
    </source>
</evidence>
<dbReference type="InterPro" id="IPR044861">
    <property type="entry name" value="IPNS-like_FE2OG_OXY"/>
</dbReference>